<sequence length="272" mass="29707">MKFKYYNYGGVLNSVSLSLPNTAETGWNWRGAAAGPTNIAGDYSFGTFWSADVFTAYDGWNTSYFGTGKSYNNDIVSAMSIAVIEGLTVTDASGNCIPNQADHVAYTEVVNRLDSDPSWTFTFENTSDDDIIIDTITTLNPWYGYNVSNAVVAGLKIGPAETQDLIIDYDVSAADANDNAPSHNTQEIAVVTSKGTYYINLTVQFTKDLLMPVAMKVTLGSAWKGTHGLSESEVITLKPIHLKPSEQNYSSQVLYSESGSWFANTTDNRIVW</sequence>
<reference evidence="1" key="1">
    <citation type="journal article" date="2014" name="Front. Microbiol.">
        <title>High frequency of phylogenetically diverse reductive dehalogenase-homologous genes in deep subseafloor sedimentary metagenomes.</title>
        <authorList>
            <person name="Kawai M."/>
            <person name="Futagami T."/>
            <person name="Toyoda A."/>
            <person name="Takaki Y."/>
            <person name="Nishi S."/>
            <person name="Hori S."/>
            <person name="Arai W."/>
            <person name="Tsubouchi T."/>
            <person name="Morono Y."/>
            <person name="Uchiyama I."/>
            <person name="Ito T."/>
            <person name="Fujiyama A."/>
            <person name="Inagaki F."/>
            <person name="Takami H."/>
        </authorList>
    </citation>
    <scope>NUCLEOTIDE SEQUENCE</scope>
    <source>
        <strain evidence="1">Expedition CK06-06</strain>
    </source>
</reference>
<accession>X1D104</accession>
<feature type="non-terminal residue" evidence="1">
    <location>
        <position position="272"/>
    </location>
</feature>
<gene>
    <name evidence="1" type="ORF">S01H4_43817</name>
</gene>
<organism evidence="1">
    <name type="scientific">marine sediment metagenome</name>
    <dbReference type="NCBI Taxonomy" id="412755"/>
    <lineage>
        <taxon>unclassified sequences</taxon>
        <taxon>metagenomes</taxon>
        <taxon>ecological metagenomes</taxon>
    </lineage>
</organism>
<evidence type="ECO:0000313" key="1">
    <source>
        <dbReference type="EMBL" id="GAH01930.1"/>
    </source>
</evidence>
<proteinExistence type="predicted"/>
<dbReference type="EMBL" id="BART01024212">
    <property type="protein sequence ID" value="GAH01930.1"/>
    <property type="molecule type" value="Genomic_DNA"/>
</dbReference>
<dbReference type="AlphaFoldDB" id="X1D104"/>
<comment type="caution">
    <text evidence="1">The sequence shown here is derived from an EMBL/GenBank/DDBJ whole genome shotgun (WGS) entry which is preliminary data.</text>
</comment>
<name>X1D104_9ZZZZ</name>
<protein>
    <submittedName>
        <fullName evidence="1">Uncharacterized protein</fullName>
    </submittedName>
</protein>